<evidence type="ECO:0000259" key="1">
    <source>
        <dbReference type="Pfam" id="PF13304"/>
    </source>
</evidence>
<accession>A0A0A6RX61</accession>
<dbReference type="Proteomes" id="UP000030428">
    <property type="component" value="Unassembled WGS sequence"/>
</dbReference>
<dbReference type="InterPro" id="IPR038729">
    <property type="entry name" value="Rad50/SbcC_AAA"/>
</dbReference>
<feature type="domain" description="Rad50/SbcC-type AAA" evidence="2">
    <location>
        <begin position="4"/>
        <end position="39"/>
    </location>
</feature>
<dbReference type="PANTHER" id="PTHR43581:SF2">
    <property type="entry name" value="EXCINUCLEASE ATPASE SUBUNIT"/>
    <property type="match status" value="1"/>
</dbReference>
<dbReference type="GO" id="GO:0016887">
    <property type="term" value="F:ATP hydrolysis activity"/>
    <property type="evidence" value="ECO:0007669"/>
    <property type="project" value="InterPro"/>
</dbReference>
<dbReference type="GO" id="GO:0006302">
    <property type="term" value="P:double-strand break repair"/>
    <property type="evidence" value="ECO:0007669"/>
    <property type="project" value="InterPro"/>
</dbReference>
<dbReference type="EMBL" id="JSZA02000173">
    <property type="protein sequence ID" value="KHD11743.1"/>
    <property type="molecule type" value="Genomic_DNA"/>
</dbReference>
<sequence length="330" mass="36728">MLKSLKIKKISLFSNAEIEFSPGLNVVIGENNTGKSHLLKLAYAVATIWYEAAAEHKNIPGKISSKGSKSWWQRRLAEKLVGVFKPDKLGRLSRRDGGRQKAQIEAQIFTASNLKFAFTTNSQKEVEILQTPSTFPPAPPIFLPTGDVLSLCKALNGFLMKGAKRITAFIEPLETIMGGQLRLKQGRFYLKPTGKKEMEISLVAEGLRKIGTLSYLAANGSLSQQNLLFWDEPEAYLNAKVLTQLARSLVELVEKYEVQLILATHSFFLMKELSVLVEISKGKIPAQFISLAQGEIEQGDLLEDVSTITVLDEILAQDDRVQQLFYEGQL</sequence>
<dbReference type="InterPro" id="IPR003959">
    <property type="entry name" value="ATPase_AAA_core"/>
</dbReference>
<feature type="domain" description="ATPase AAA-type core" evidence="1">
    <location>
        <begin position="163"/>
        <end position="270"/>
    </location>
</feature>
<dbReference type="PANTHER" id="PTHR43581">
    <property type="entry name" value="ATP/GTP PHOSPHATASE"/>
    <property type="match status" value="1"/>
</dbReference>
<dbReference type="Gene3D" id="3.40.50.300">
    <property type="entry name" value="P-loop containing nucleotide triphosphate hydrolases"/>
    <property type="match status" value="2"/>
</dbReference>
<evidence type="ECO:0008006" key="5">
    <source>
        <dbReference type="Google" id="ProtNLM"/>
    </source>
</evidence>
<proteinExistence type="predicted"/>
<name>A0A0A6RX61_9GAMM</name>
<reference evidence="3 4" key="1">
    <citation type="journal article" date="2016" name="Front. Microbiol.">
        <title>Single-Cell (Meta-)Genomics of a Dimorphic Candidatus Thiomargarita nelsonii Reveals Genomic Plasticity.</title>
        <authorList>
            <person name="Flood B.E."/>
            <person name="Fliss P."/>
            <person name="Jones D.S."/>
            <person name="Dick G.J."/>
            <person name="Jain S."/>
            <person name="Kaster A.K."/>
            <person name="Winkel M."/>
            <person name="Mussmann M."/>
            <person name="Bailey J."/>
        </authorList>
    </citation>
    <scope>NUCLEOTIDE SEQUENCE [LARGE SCALE GENOMIC DNA]</scope>
    <source>
        <strain evidence="3">Hydrate Ridge</strain>
    </source>
</reference>
<dbReference type="GO" id="GO:0005524">
    <property type="term" value="F:ATP binding"/>
    <property type="evidence" value="ECO:0007669"/>
    <property type="project" value="InterPro"/>
</dbReference>
<keyword evidence="4" id="KW-1185">Reference proteome</keyword>
<dbReference type="Pfam" id="PF13304">
    <property type="entry name" value="AAA_21"/>
    <property type="match status" value="1"/>
</dbReference>
<evidence type="ECO:0000313" key="3">
    <source>
        <dbReference type="EMBL" id="KHD11743.1"/>
    </source>
</evidence>
<dbReference type="InterPro" id="IPR051396">
    <property type="entry name" value="Bact_Antivir_Def_Nuclease"/>
</dbReference>
<dbReference type="AlphaFoldDB" id="A0A0A6RX61"/>
<gene>
    <name evidence="3" type="ORF">PN36_27705</name>
</gene>
<organism evidence="3 4">
    <name type="scientific">Candidatus Thiomargarita nelsonii</name>
    <dbReference type="NCBI Taxonomy" id="1003181"/>
    <lineage>
        <taxon>Bacteria</taxon>
        <taxon>Pseudomonadati</taxon>
        <taxon>Pseudomonadota</taxon>
        <taxon>Gammaproteobacteria</taxon>
        <taxon>Thiotrichales</taxon>
        <taxon>Thiotrichaceae</taxon>
        <taxon>Thiomargarita</taxon>
    </lineage>
</organism>
<dbReference type="InterPro" id="IPR027417">
    <property type="entry name" value="P-loop_NTPase"/>
</dbReference>
<evidence type="ECO:0000259" key="2">
    <source>
        <dbReference type="Pfam" id="PF13476"/>
    </source>
</evidence>
<protein>
    <recommendedName>
        <fullName evidence="5">ATP-binding protein</fullName>
    </recommendedName>
</protein>
<dbReference type="Pfam" id="PF13476">
    <property type="entry name" value="AAA_23"/>
    <property type="match status" value="1"/>
</dbReference>
<evidence type="ECO:0000313" key="4">
    <source>
        <dbReference type="Proteomes" id="UP000030428"/>
    </source>
</evidence>
<dbReference type="SUPFAM" id="SSF52540">
    <property type="entry name" value="P-loop containing nucleoside triphosphate hydrolases"/>
    <property type="match status" value="1"/>
</dbReference>
<comment type="caution">
    <text evidence="3">The sequence shown here is derived from an EMBL/GenBank/DDBJ whole genome shotgun (WGS) entry which is preliminary data.</text>
</comment>